<comment type="caution">
    <text evidence="3">The sequence shown here is derived from an EMBL/GenBank/DDBJ whole genome shotgun (WGS) entry which is preliminary data.</text>
</comment>
<dbReference type="PROSITE" id="PS01220">
    <property type="entry name" value="PBP"/>
    <property type="match status" value="1"/>
</dbReference>
<dbReference type="InterPro" id="IPR035810">
    <property type="entry name" value="PEBP_euk"/>
</dbReference>
<protein>
    <submittedName>
        <fullName evidence="3">Protein MOTHER of FT and TFL1</fullName>
    </submittedName>
</protein>
<feature type="region of interest" description="Disordered" evidence="2">
    <location>
        <begin position="95"/>
        <end position="206"/>
    </location>
</feature>
<name>A0AAW2UFL0_9LAMI</name>
<feature type="compositionally biased region" description="Basic and acidic residues" evidence="2">
    <location>
        <begin position="97"/>
        <end position="116"/>
    </location>
</feature>
<feature type="compositionally biased region" description="Basic and acidic residues" evidence="2">
    <location>
        <begin position="166"/>
        <end position="183"/>
    </location>
</feature>
<gene>
    <name evidence="3" type="ORF">Slati_3407100</name>
</gene>
<evidence type="ECO:0000256" key="2">
    <source>
        <dbReference type="SAM" id="MobiDB-lite"/>
    </source>
</evidence>
<feature type="compositionally biased region" description="Basic and acidic residues" evidence="2">
    <location>
        <begin position="195"/>
        <end position="206"/>
    </location>
</feature>
<dbReference type="AlphaFoldDB" id="A0AAW2UFL0"/>
<dbReference type="InterPro" id="IPR008914">
    <property type="entry name" value="PEBP"/>
</dbReference>
<dbReference type="GO" id="GO:0010030">
    <property type="term" value="P:positive regulation of seed germination"/>
    <property type="evidence" value="ECO:0007669"/>
    <property type="project" value="TreeGrafter"/>
</dbReference>
<evidence type="ECO:0000256" key="1">
    <source>
        <dbReference type="ARBA" id="ARBA00007091"/>
    </source>
</evidence>
<reference evidence="3" key="1">
    <citation type="submission" date="2020-06" db="EMBL/GenBank/DDBJ databases">
        <authorList>
            <person name="Li T."/>
            <person name="Hu X."/>
            <person name="Zhang T."/>
            <person name="Song X."/>
            <person name="Zhang H."/>
            <person name="Dai N."/>
            <person name="Sheng W."/>
            <person name="Hou X."/>
            <person name="Wei L."/>
        </authorList>
    </citation>
    <scope>NUCLEOTIDE SEQUENCE</scope>
    <source>
        <strain evidence="3">KEN1</strain>
        <tissue evidence="3">Leaf</tissue>
    </source>
</reference>
<dbReference type="InterPro" id="IPR036610">
    <property type="entry name" value="PEBP-like_sf"/>
</dbReference>
<comment type="similarity">
    <text evidence="1">Belongs to the phosphatidylethanolamine-binding protein family.</text>
</comment>
<dbReference type="Gene3D" id="3.90.280.10">
    <property type="entry name" value="PEBP-like"/>
    <property type="match status" value="1"/>
</dbReference>
<sequence>MAANVDPLVVGRVIGDVVDMFVPTVSMSVYYGSKHVNNGCDIKPSMAAAPPRVTITGHANELYTLVMTDPDAPSPSEPSMREWVHWIVTDIPGRSNVTRERENSGGDGRRGGKGGEDEGGGCTGKEKGGGHRRRGGERDAEGEREGEGTQWRRRHGRGDEGTEAAEGEKRGGTGGGKGERGAEGEGEAMTRGKGKREGHARGRGEAAVAMEREWIGSGRRAVMRGRRQGGLEGEWGRAVAGLRVGG</sequence>
<dbReference type="InterPro" id="IPR001858">
    <property type="entry name" value="Phosphatidylethanolamine-bd_CS"/>
</dbReference>
<accession>A0AAW2UFL0</accession>
<proteinExistence type="inferred from homology"/>
<dbReference type="PANTHER" id="PTHR11362:SF82">
    <property type="entry name" value="PHOSPHATIDYLETHANOLAMINE-BINDING PROTEIN 4"/>
    <property type="match status" value="1"/>
</dbReference>
<organism evidence="3">
    <name type="scientific">Sesamum latifolium</name>
    <dbReference type="NCBI Taxonomy" id="2727402"/>
    <lineage>
        <taxon>Eukaryota</taxon>
        <taxon>Viridiplantae</taxon>
        <taxon>Streptophyta</taxon>
        <taxon>Embryophyta</taxon>
        <taxon>Tracheophyta</taxon>
        <taxon>Spermatophyta</taxon>
        <taxon>Magnoliopsida</taxon>
        <taxon>eudicotyledons</taxon>
        <taxon>Gunneridae</taxon>
        <taxon>Pentapetalae</taxon>
        <taxon>asterids</taxon>
        <taxon>lamiids</taxon>
        <taxon>Lamiales</taxon>
        <taxon>Pedaliaceae</taxon>
        <taxon>Sesamum</taxon>
    </lineage>
</organism>
<dbReference type="SUPFAM" id="SSF49777">
    <property type="entry name" value="PEBP-like"/>
    <property type="match status" value="1"/>
</dbReference>
<feature type="compositionally biased region" description="Basic and acidic residues" evidence="2">
    <location>
        <begin position="136"/>
        <end position="147"/>
    </location>
</feature>
<dbReference type="GO" id="GO:0009737">
    <property type="term" value="P:response to abscisic acid"/>
    <property type="evidence" value="ECO:0007669"/>
    <property type="project" value="TreeGrafter"/>
</dbReference>
<dbReference type="EMBL" id="JACGWN010000012">
    <property type="protein sequence ID" value="KAL0415752.1"/>
    <property type="molecule type" value="Genomic_DNA"/>
</dbReference>
<dbReference type="Pfam" id="PF01161">
    <property type="entry name" value="PBP"/>
    <property type="match status" value="1"/>
</dbReference>
<dbReference type="CDD" id="cd00866">
    <property type="entry name" value="PEBP_euk"/>
    <property type="match status" value="1"/>
</dbReference>
<evidence type="ECO:0000313" key="3">
    <source>
        <dbReference type="EMBL" id="KAL0415752.1"/>
    </source>
</evidence>
<dbReference type="PANTHER" id="PTHR11362">
    <property type="entry name" value="PHOSPHATIDYLETHANOLAMINE-BINDING PROTEIN"/>
    <property type="match status" value="1"/>
</dbReference>
<reference evidence="3" key="2">
    <citation type="journal article" date="2024" name="Plant">
        <title>Genomic evolution and insights into agronomic trait innovations of Sesamum species.</title>
        <authorList>
            <person name="Miao H."/>
            <person name="Wang L."/>
            <person name="Qu L."/>
            <person name="Liu H."/>
            <person name="Sun Y."/>
            <person name="Le M."/>
            <person name="Wang Q."/>
            <person name="Wei S."/>
            <person name="Zheng Y."/>
            <person name="Lin W."/>
            <person name="Duan Y."/>
            <person name="Cao H."/>
            <person name="Xiong S."/>
            <person name="Wang X."/>
            <person name="Wei L."/>
            <person name="Li C."/>
            <person name="Ma Q."/>
            <person name="Ju M."/>
            <person name="Zhao R."/>
            <person name="Li G."/>
            <person name="Mu C."/>
            <person name="Tian Q."/>
            <person name="Mei H."/>
            <person name="Zhang T."/>
            <person name="Gao T."/>
            <person name="Zhang H."/>
        </authorList>
    </citation>
    <scope>NUCLEOTIDE SEQUENCE</scope>
    <source>
        <strain evidence="3">KEN1</strain>
    </source>
</reference>